<keyword evidence="3" id="KW-0732">Signal</keyword>
<feature type="domain" description="Beta-lactamase-related" evidence="4">
    <location>
        <begin position="57"/>
        <end position="408"/>
    </location>
</feature>
<sequence>MRKNFIMKTIAASMAIGISALSIGSVTAKASTANDKVLSKGVTNKLDESKLTKIDDLVNSNIKDGIFPGGVVLVAKDGVIVYEKAFGDAQKYDMGTELKTPRKANVDTIYDLASVTKVMGTTQAIMKLSYENKINVNDTVSKYIPEFGKNGKENVKIKDLLTHTSGLTPWKPTFYHATNPKEELEFICNLPLEYKTGTARKYSDFSFMTLAFVVEKITGQTLDRYLEDTIYKPLGMKDTMFTPDASLKSRIAATSWGNPYEYRMVADDNFGYVCDENVDDFKGWRNYTLVGEVNDGNSFYANQGVAGHAGLFSTTSDLAILGQLMLNGGNYNCIRLYDKATVDEFTSVQSSFGHGYGWEINRGGESSGYMGKYADINVFGHTGFTGTQVVFDKENNLQIISLTNKQNNGVLPSGNYTSTFKFSRDLANIVYEAISPEINVSGVENNKTYTQPVKPIITIGNSDKIVEILLDGKAYDNKEISTLGEHKLLIKAASKYGTESIKEVNFQINKEDSPKEPTNPENPKNNENKEPENKVDIPNTGDNSSNTALLIIALIASAGIIIKTIKK</sequence>
<keyword evidence="1" id="KW-0378">Hydrolase</keyword>
<evidence type="ECO:0000256" key="1">
    <source>
        <dbReference type="ARBA" id="ARBA00022801"/>
    </source>
</evidence>
<accession>A0A1M6GKM9</accession>
<feature type="signal peptide" evidence="3">
    <location>
        <begin position="1"/>
        <end position="30"/>
    </location>
</feature>
<dbReference type="GO" id="GO:0016787">
    <property type="term" value="F:hydrolase activity"/>
    <property type="evidence" value="ECO:0007669"/>
    <property type="project" value="UniProtKB-KW"/>
</dbReference>
<evidence type="ECO:0000256" key="3">
    <source>
        <dbReference type="SAM" id="SignalP"/>
    </source>
</evidence>
<dbReference type="OrthoDB" id="9797709at2"/>
<feature type="chain" id="PRO_5012183847" evidence="3">
    <location>
        <begin position="31"/>
        <end position="567"/>
    </location>
</feature>
<dbReference type="EMBL" id="FQZO01000003">
    <property type="protein sequence ID" value="SHJ10473.1"/>
    <property type="molecule type" value="Genomic_DNA"/>
</dbReference>
<dbReference type="STRING" id="1121298.SAMN05444401_2152"/>
<dbReference type="PANTHER" id="PTHR43283">
    <property type="entry name" value="BETA-LACTAMASE-RELATED"/>
    <property type="match status" value="1"/>
</dbReference>
<name>A0A1M6GKM9_9CLOT</name>
<dbReference type="RefSeq" id="WP_073006358.1">
    <property type="nucleotide sequence ID" value="NZ_FQZO01000003.1"/>
</dbReference>
<evidence type="ECO:0000313" key="5">
    <source>
        <dbReference type="EMBL" id="SHJ10473.1"/>
    </source>
</evidence>
<feature type="compositionally biased region" description="Basic and acidic residues" evidence="2">
    <location>
        <begin position="524"/>
        <end position="535"/>
    </location>
</feature>
<dbReference type="InterPro" id="IPR001466">
    <property type="entry name" value="Beta-lactam-related"/>
</dbReference>
<dbReference type="InterPro" id="IPR012338">
    <property type="entry name" value="Beta-lactam/transpept-like"/>
</dbReference>
<keyword evidence="6" id="KW-1185">Reference proteome</keyword>
<evidence type="ECO:0000259" key="4">
    <source>
        <dbReference type="Pfam" id="PF00144"/>
    </source>
</evidence>
<reference evidence="5 6" key="1">
    <citation type="submission" date="2016-11" db="EMBL/GenBank/DDBJ databases">
        <authorList>
            <person name="Jaros S."/>
            <person name="Januszkiewicz K."/>
            <person name="Wedrychowicz H."/>
        </authorList>
    </citation>
    <scope>NUCLEOTIDE SEQUENCE [LARGE SCALE GENOMIC DNA]</scope>
    <source>
        <strain evidence="5 6">DSM 21864</strain>
    </source>
</reference>
<proteinExistence type="predicted"/>
<dbReference type="Proteomes" id="UP000184080">
    <property type="component" value="Unassembled WGS sequence"/>
</dbReference>
<dbReference type="SUPFAM" id="SSF56601">
    <property type="entry name" value="beta-lactamase/transpeptidase-like"/>
    <property type="match status" value="1"/>
</dbReference>
<evidence type="ECO:0000256" key="2">
    <source>
        <dbReference type="SAM" id="MobiDB-lite"/>
    </source>
</evidence>
<dbReference type="Pfam" id="PF00144">
    <property type="entry name" value="Beta-lactamase"/>
    <property type="match status" value="1"/>
</dbReference>
<dbReference type="InterPro" id="IPR050789">
    <property type="entry name" value="Diverse_Enzym_Activities"/>
</dbReference>
<protein>
    <submittedName>
        <fullName evidence="5">LPXTG-motif cell wall anchor domain-containing protein</fullName>
    </submittedName>
</protein>
<gene>
    <name evidence="5" type="ORF">SAMN05444401_2152</name>
</gene>
<dbReference type="PANTHER" id="PTHR43283:SF11">
    <property type="entry name" value="BETA-LACTAMASE-RELATED DOMAIN-CONTAINING PROTEIN"/>
    <property type="match status" value="1"/>
</dbReference>
<dbReference type="Gene3D" id="3.40.710.10">
    <property type="entry name" value="DD-peptidase/beta-lactamase superfamily"/>
    <property type="match status" value="1"/>
</dbReference>
<evidence type="ECO:0000313" key="6">
    <source>
        <dbReference type="Proteomes" id="UP000184080"/>
    </source>
</evidence>
<organism evidence="5 6">
    <name type="scientific">Clostridium amylolyticum</name>
    <dbReference type="NCBI Taxonomy" id="1121298"/>
    <lineage>
        <taxon>Bacteria</taxon>
        <taxon>Bacillati</taxon>
        <taxon>Bacillota</taxon>
        <taxon>Clostridia</taxon>
        <taxon>Eubacteriales</taxon>
        <taxon>Clostridiaceae</taxon>
        <taxon>Clostridium</taxon>
    </lineage>
</organism>
<feature type="region of interest" description="Disordered" evidence="2">
    <location>
        <begin position="507"/>
        <end position="541"/>
    </location>
</feature>
<dbReference type="NCBIfam" id="TIGR01167">
    <property type="entry name" value="LPXTG_anchor"/>
    <property type="match status" value="1"/>
</dbReference>
<dbReference type="AlphaFoldDB" id="A0A1M6GKM9"/>